<dbReference type="RefSeq" id="WP_090888831.1">
    <property type="nucleotide sequence ID" value="NZ_FOGG01000044.1"/>
</dbReference>
<reference evidence="2" key="1">
    <citation type="submission" date="2016-10" db="EMBL/GenBank/DDBJ databases">
        <authorList>
            <person name="Varghese N."/>
            <person name="Submissions S."/>
        </authorList>
    </citation>
    <scope>NUCLEOTIDE SEQUENCE [LARGE SCALE GENOMIC DNA]</scope>
    <source>
        <strain evidence="2">DSM 18610</strain>
    </source>
</reference>
<dbReference type="OrthoDB" id="766726at2"/>
<sequence length="104" mass="11809">MIVTVLAILETDFKPEASLGKIMNERLRVAAADLQAIHLQPLEAIGQRNEDVIVYISYNPKYKIRWRVVNDVSEDIETYVAKVCGELGYLRWNTAAINIFKGVD</sequence>
<organism evidence="1 2">
    <name type="scientific">Pedobacter rhizosphaerae</name>
    <dbReference type="NCBI Taxonomy" id="390241"/>
    <lineage>
        <taxon>Bacteria</taxon>
        <taxon>Pseudomonadati</taxon>
        <taxon>Bacteroidota</taxon>
        <taxon>Sphingobacteriia</taxon>
        <taxon>Sphingobacteriales</taxon>
        <taxon>Sphingobacteriaceae</taxon>
        <taxon>Pedobacter</taxon>
    </lineage>
</organism>
<gene>
    <name evidence="1" type="ORF">SAMN04488023_14412</name>
</gene>
<dbReference type="AlphaFoldDB" id="A0A1H9VKE6"/>
<protein>
    <submittedName>
        <fullName evidence="1">Uncharacterized protein</fullName>
    </submittedName>
</protein>
<proteinExistence type="predicted"/>
<dbReference type="STRING" id="390241.SAMN04488023_14412"/>
<keyword evidence="2" id="KW-1185">Reference proteome</keyword>
<evidence type="ECO:0000313" key="2">
    <source>
        <dbReference type="Proteomes" id="UP000199572"/>
    </source>
</evidence>
<dbReference type="Proteomes" id="UP000199572">
    <property type="component" value="Unassembled WGS sequence"/>
</dbReference>
<dbReference type="EMBL" id="FOGG01000044">
    <property type="protein sequence ID" value="SES21981.1"/>
    <property type="molecule type" value="Genomic_DNA"/>
</dbReference>
<name>A0A1H9VKE6_9SPHI</name>
<evidence type="ECO:0000313" key="1">
    <source>
        <dbReference type="EMBL" id="SES21981.1"/>
    </source>
</evidence>
<accession>A0A1H9VKE6</accession>